<reference evidence="2" key="2">
    <citation type="submission" date="2020-09" db="EMBL/GenBank/DDBJ databases">
        <authorList>
            <person name="Sun Q."/>
            <person name="Zhou Y."/>
        </authorList>
    </citation>
    <scope>NUCLEOTIDE SEQUENCE</scope>
    <source>
        <strain evidence="2">CGMCC 1.12187</strain>
    </source>
</reference>
<reference evidence="2" key="1">
    <citation type="journal article" date="2014" name="Int. J. Syst. Evol. Microbiol.">
        <title>Complete genome sequence of Corynebacterium casei LMG S-19264T (=DSM 44701T), isolated from a smear-ripened cheese.</title>
        <authorList>
            <consortium name="US DOE Joint Genome Institute (JGI-PGF)"/>
            <person name="Walter F."/>
            <person name="Albersmeier A."/>
            <person name="Kalinowski J."/>
            <person name="Ruckert C."/>
        </authorList>
    </citation>
    <scope>NUCLEOTIDE SEQUENCE</scope>
    <source>
        <strain evidence="2">CGMCC 1.12187</strain>
    </source>
</reference>
<dbReference type="AlphaFoldDB" id="A0A917GSL4"/>
<proteinExistence type="predicted"/>
<accession>A0A917GSL4</accession>
<name>A0A917GSL4_9MICC</name>
<feature type="region of interest" description="Disordered" evidence="1">
    <location>
        <begin position="23"/>
        <end position="59"/>
    </location>
</feature>
<sequence>MGLLMAPFWHAVPPEVTRVSSVTTARTRPLREQARPLHDRVPRGSLEETVGTMGRAGPS</sequence>
<protein>
    <submittedName>
        <fullName evidence="2">Uncharacterized protein</fullName>
    </submittedName>
</protein>
<evidence type="ECO:0000313" key="3">
    <source>
        <dbReference type="Proteomes" id="UP000638848"/>
    </source>
</evidence>
<dbReference type="Proteomes" id="UP000638848">
    <property type="component" value="Unassembled WGS sequence"/>
</dbReference>
<organism evidence="2 3">
    <name type="scientific">Kocuria dechangensis</name>
    <dbReference type="NCBI Taxonomy" id="1176249"/>
    <lineage>
        <taxon>Bacteria</taxon>
        <taxon>Bacillati</taxon>
        <taxon>Actinomycetota</taxon>
        <taxon>Actinomycetes</taxon>
        <taxon>Micrococcales</taxon>
        <taxon>Micrococcaceae</taxon>
        <taxon>Kocuria</taxon>
    </lineage>
</organism>
<evidence type="ECO:0000313" key="2">
    <source>
        <dbReference type="EMBL" id="GGG55384.1"/>
    </source>
</evidence>
<gene>
    <name evidence="2" type="ORF">GCM10011374_17940</name>
</gene>
<keyword evidence="3" id="KW-1185">Reference proteome</keyword>
<comment type="caution">
    <text evidence="2">The sequence shown here is derived from an EMBL/GenBank/DDBJ whole genome shotgun (WGS) entry which is preliminary data.</text>
</comment>
<feature type="compositionally biased region" description="Basic and acidic residues" evidence="1">
    <location>
        <begin position="29"/>
        <end position="46"/>
    </location>
</feature>
<evidence type="ECO:0000256" key="1">
    <source>
        <dbReference type="SAM" id="MobiDB-lite"/>
    </source>
</evidence>
<dbReference type="EMBL" id="BMEQ01000007">
    <property type="protein sequence ID" value="GGG55384.1"/>
    <property type="molecule type" value="Genomic_DNA"/>
</dbReference>